<evidence type="ECO:0000313" key="3">
    <source>
        <dbReference type="Proteomes" id="UP001177120"/>
    </source>
</evidence>
<dbReference type="Proteomes" id="UP001177120">
    <property type="component" value="Unassembled WGS sequence"/>
</dbReference>
<organism evidence="2 3">
    <name type="scientific">Polycladomyces zharkentensis</name>
    <dbReference type="NCBI Taxonomy" id="2807616"/>
    <lineage>
        <taxon>Bacteria</taxon>
        <taxon>Bacillati</taxon>
        <taxon>Bacillota</taxon>
        <taxon>Bacilli</taxon>
        <taxon>Bacillales</taxon>
        <taxon>Thermoactinomycetaceae</taxon>
        <taxon>Polycladomyces</taxon>
    </lineage>
</organism>
<dbReference type="InterPro" id="IPR004038">
    <property type="entry name" value="Ribosomal_eL8/eL30/eS12/Gad45"/>
</dbReference>
<protein>
    <submittedName>
        <fullName evidence="2">YlxQ family RNA-binding protein</fullName>
    </submittedName>
</protein>
<accession>A0ABS2WIJ0</accession>
<dbReference type="SUPFAM" id="SSF55315">
    <property type="entry name" value="L30e-like"/>
    <property type="match status" value="1"/>
</dbReference>
<dbReference type="InterPro" id="IPR029064">
    <property type="entry name" value="Ribosomal_eL30-like_sf"/>
</dbReference>
<name>A0ABS2WIJ0_9BACL</name>
<reference evidence="2" key="1">
    <citation type="journal article" date="2024" name="Int. J. Syst. Evol. Microbiol.">
        <title>Polycladomyces zharkentensis sp. nov., a novel thermophilic cellulose- and starch-degrading member of the Bacillota from a geothermal aquifer in Kazakhstan.</title>
        <authorList>
            <person name="Mashzhan A."/>
            <person name="Kistaubayeva A."/>
            <person name="Javier-Lopez R."/>
            <person name="Bissenova U."/>
            <person name="Bissenbay A."/>
            <person name="Birkeland N.K."/>
        </authorList>
    </citation>
    <scope>NUCLEOTIDE SEQUENCE</scope>
    <source>
        <strain evidence="2">ZKZ2T</strain>
    </source>
</reference>
<evidence type="ECO:0000313" key="2">
    <source>
        <dbReference type="EMBL" id="MBN2909367.1"/>
    </source>
</evidence>
<dbReference type="EMBL" id="JAFHAP010000008">
    <property type="protein sequence ID" value="MBN2909367.1"/>
    <property type="molecule type" value="Genomic_DNA"/>
</dbReference>
<feature type="domain" description="Ribosomal protein eL8/eL30/eS12/Gadd45" evidence="1">
    <location>
        <begin position="6"/>
        <end position="89"/>
    </location>
</feature>
<proteinExistence type="predicted"/>
<comment type="caution">
    <text evidence="2">The sequence shown here is derived from an EMBL/GenBank/DDBJ whole genome shotgun (WGS) entry which is preliminary data.</text>
</comment>
<dbReference type="NCBIfam" id="NF005825">
    <property type="entry name" value="PRK07714.1"/>
    <property type="match status" value="1"/>
</dbReference>
<sequence>MDKRLQLLGLAQRAGKVVTGEEAVLRAIRSGQAAAVILAEDASDNTRKRFADKCSYYDVPLWHMGTRTELGRAIGKPERVVIALTDPGFARAMRQKAE</sequence>
<gene>
    <name evidence="2" type="ORF">JQC72_07495</name>
</gene>
<dbReference type="RefSeq" id="WP_205494391.1">
    <property type="nucleotide sequence ID" value="NZ_JAFHAP010000008.1"/>
</dbReference>
<evidence type="ECO:0000259" key="1">
    <source>
        <dbReference type="Pfam" id="PF01248"/>
    </source>
</evidence>
<keyword evidence="3" id="KW-1185">Reference proteome</keyword>
<dbReference type="Gene3D" id="3.30.1330.30">
    <property type="match status" value="1"/>
</dbReference>
<dbReference type="Pfam" id="PF01248">
    <property type="entry name" value="Ribosomal_L7Ae"/>
    <property type="match status" value="1"/>
</dbReference>